<protein>
    <submittedName>
        <fullName evidence="3">Uncharacterized protein</fullName>
    </submittedName>
</protein>
<name>A0A177AJU5_9PEZI</name>
<dbReference type="EMBL" id="KV441387">
    <property type="protein sequence ID" value="OAF62328.1"/>
    <property type="molecule type" value="Genomic_DNA"/>
</dbReference>
<gene>
    <name evidence="3" type="ORF">VC83_00798</name>
</gene>
<dbReference type="Proteomes" id="UP000077154">
    <property type="component" value="Unassembled WGS sequence"/>
</dbReference>
<feature type="chain" id="PRO_5008056613" evidence="2">
    <location>
        <begin position="29"/>
        <end position="826"/>
    </location>
</feature>
<feature type="compositionally biased region" description="Low complexity" evidence="1">
    <location>
        <begin position="765"/>
        <end position="795"/>
    </location>
</feature>
<feature type="signal peptide" evidence="2">
    <location>
        <begin position="1"/>
        <end position="28"/>
    </location>
</feature>
<sequence>MTMSLSSRGSVFLILCLVLVLCPAPALAFGAGNIPGISTVEGQNWRHGDIEDMLKTVAFLKGHKWSTMMIKRVYFGNWLRDYSQAIDVGSVKGVPAPTIRILIWILSFLSFGYATGEFEVTEERLGVYRPEEHIDNPKDYADNEDARKYDPRLRGPIQKEELLIDPNTGMKNYIANDRGGWATSSGYIRYSVTRSIHFGRVYTNGGGGSSGKDADLSEALRCLGQSLHCLEDWGAHTNYCELALIELGFNEVFPHVGNATQINLNGKRVYPLTTGTFGAVDFLHSMLGEATDHFTQSEVEEMDLALMNAQLATKGEGTRGFFGSGSNGGDDFLNLLSQIPGQGSGLASQARDLQAQSQAQEYENEATRASGGQSFQAPPGSTGGPPGPGIPGMSPDFDAQKTIARIYPILEFRDKIVKSINATIAKIPGLEKLVETISEKITVFIMSLLAPFIRPIIEKVSKALQDGSGAVVKSSSDQQFVVWNDPTSTDPTHSMLSKDHFSNYLNPVGGRVATTILQYVAPRILYAWEHPGVPADEVINDILNVFHHPAARNEHLEIHRNMFNTVKKWVDENPHRSNLNHMLGSASVKSGGNHKGGNPAVHSHGPDNSHSGFGGYGQAASAVWGKIQARDLGAMREIDDSLSRGISPSPSTPVGAFGYSSAPGAPSYGGGGGEPYLGAQSGPSGYSYDNAAPPSSYQASGGGGYQAQDQYQGGGGYGGGYGGAPQPSYGGPGGPGGYPPQQTGGWDQRLPSQGGWQQGPPPPQQGGWQQGPPQQQGGWQQGPQPPQQGGWQQGPPQGPPQGGYPGQGYPGQGGGYPGQGYGGGRY</sequence>
<feature type="compositionally biased region" description="Gly residues" evidence="1">
    <location>
        <begin position="800"/>
        <end position="826"/>
    </location>
</feature>
<feature type="region of interest" description="Disordered" evidence="1">
    <location>
        <begin position="582"/>
        <end position="614"/>
    </location>
</feature>
<keyword evidence="2" id="KW-0732">Signal</keyword>
<feature type="region of interest" description="Disordered" evidence="1">
    <location>
        <begin position="343"/>
        <end position="396"/>
    </location>
</feature>
<dbReference type="InterPro" id="IPR052577">
    <property type="entry name" value="VWA7"/>
</dbReference>
<dbReference type="eggNOG" id="ENOG502QRXF">
    <property type="taxonomic scope" value="Eukaryota"/>
</dbReference>
<dbReference type="PANTHER" id="PTHR14905:SF7">
    <property type="entry name" value="VON WILLEBRAND FACTOR A DOMAIN-CONTAINING PROTEIN 7"/>
    <property type="match status" value="1"/>
</dbReference>
<reference evidence="3" key="1">
    <citation type="submission" date="2016-03" db="EMBL/GenBank/DDBJ databases">
        <title>Updated assembly of Pseudogymnoascus destructans, the fungus causing white-nose syndrome of bats.</title>
        <authorList>
            <person name="Palmer J.M."/>
            <person name="Drees K.P."/>
            <person name="Foster J.T."/>
            <person name="Lindner D.L."/>
        </authorList>
    </citation>
    <scope>NUCLEOTIDE SEQUENCE [LARGE SCALE GENOMIC DNA]</scope>
    <source>
        <strain evidence="3">20631-21</strain>
    </source>
</reference>
<feature type="compositionally biased region" description="Gly residues" evidence="1">
    <location>
        <begin position="712"/>
        <end position="723"/>
    </location>
</feature>
<evidence type="ECO:0000313" key="3">
    <source>
        <dbReference type="EMBL" id="OAF62328.1"/>
    </source>
</evidence>
<proteinExistence type="predicted"/>
<dbReference type="Pfam" id="PF07217">
    <property type="entry name" value="Het-C"/>
    <property type="match status" value="1"/>
</dbReference>
<dbReference type="RefSeq" id="XP_024327600.1">
    <property type="nucleotide sequence ID" value="XM_024464485.1"/>
</dbReference>
<dbReference type="OrthoDB" id="2506204at2759"/>
<dbReference type="GeneID" id="36283891"/>
<organism evidence="3">
    <name type="scientific">Pseudogymnoascus destructans</name>
    <dbReference type="NCBI Taxonomy" id="655981"/>
    <lineage>
        <taxon>Eukaryota</taxon>
        <taxon>Fungi</taxon>
        <taxon>Dikarya</taxon>
        <taxon>Ascomycota</taxon>
        <taxon>Pezizomycotina</taxon>
        <taxon>Leotiomycetes</taxon>
        <taxon>Thelebolales</taxon>
        <taxon>Thelebolaceae</taxon>
        <taxon>Pseudogymnoascus</taxon>
    </lineage>
</organism>
<dbReference type="InterPro" id="IPR010816">
    <property type="entry name" value="Het-C"/>
</dbReference>
<dbReference type="PANTHER" id="PTHR14905">
    <property type="entry name" value="NG37"/>
    <property type="match status" value="1"/>
</dbReference>
<dbReference type="VEuPathDB" id="FungiDB:GMDG_05740"/>
<accession>A0A177AJU5</accession>
<evidence type="ECO:0000256" key="1">
    <source>
        <dbReference type="SAM" id="MobiDB-lite"/>
    </source>
</evidence>
<dbReference type="AlphaFoldDB" id="A0A177AJU5"/>
<evidence type="ECO:0000256" key="2">
    <source>
        <dbReference type="SAM" id="SignalP"/>
    </source>
</evidence>
<feature type="region of interest" description="Disordered" evidence="1">
    <location>
        <begin position="671"/>
        <end position="826"/>
    </location>
</feature>